<dbReference type="InterPro" id="IPR003594">
    <property type="entry name" value="HATPase_dom"/>
</dbReference>
<feature type="domain" description="Histidine kinase" evidence="12">
    <location>
        <begin position="256"/>
        <end position="469"/>
    </location>
</feature>
<evidence type="ECO:0000313" key="15">
    <source>
        <dbReference type="Proteomes" id="UP000320176"/>
    </source>
</evidence>
<evidence type="ECO:0000256" key="7">
    <source>
        <dbReference type="ARBA" id="ARBA00022777"/>
    </source>
</evidence>
<evidence type="ECO:0000256" key="3">
    <source>
        <dbReference type="ARBA" id="ARBA00012438"/>
    </source>
</evidence>
<evidence type="ECO:0000256" key="4">
    <source>
        <dbReference type="ARBA" id="ARBA00022553"/>
    </source>
</evidence>
<accession>A0A5C6AN88</accession>
<dbReference type="SUPFAM" id="SSF47384">
    <property type="entry name" value="Homodimeric domain of signal transducing histidine kinase"/>
    <property type="match status" value="1"/>
</dbReference>
<dbReference type="Gene3D" id="1.10.287.130">
    <property type="match status" value="1"/>
</dbReference>
<evidence type="ECO:0000259" key="12">
    <source>
        <dbReference type="PROSITE" id="PS50109"/>
    </source>
</evidence>
<dbReference type="SUPFAM" id="SSF158472">
    <property type="entry name" value="HAMP domain-like"/>
    <property type="match status" value="1"/>
</dbReference>
<dbReference type="PROSITE" id="PS50109">
    <property type="entry name" value="HIS_KIN"/>
    <property type="match status" value="1"/>
</dbReference>
<dbReference type="CDD" id="cd00082">
    <property type="entry name" value="HisKA"/>
    <property type="match status" value="1"/>
</dbReference>
<keyword evidence="9" id="KW-0902">Two-component regulatory system</keyword>
<keyword evidence="7" id="KW-0418">Kinase</keyword>
<keyword evidence="11" id="KW-0812">Transmembrane</keyword>
<dbReference type="Pfam" id="PF00512">
    <property type="entry name" value="HisKA"/>
    <property type="match status" value="1"/>
</dbReference>
<dbReference type="InterPro" id="IPR003660">
    <property type="entry name" value="HAMP_dom"/>
</dbReference>
<dbReference type="Gene3D" id="3.30.565.10">
    <property type="entry name" value="Histidine kinase-like ATPase, C-terminal domain"/>
    <property type="match status" value="1"/>
</dbReference>
<dbReference type="GO" id="GO:0016020">
    <property type="term" value="C:membrane"/>
    <property type="evidence" value="ECO:0007669"/>
    <property type="project" value="UniProtKB-SubCell"/>
</dbReference>
<dbReference type="CDD" id="cd06225">
    <property type="entry name" value="HAMP"/>
    <property type="match status" value="1"/>
</dbReference>
<proteinExistence type="predicted"/>
<dbReference type="PRINTS" id="PR00344">
    <property type="entry name" value="BCTRLSENSOR"/>
</dbReference>
<dbReference type="InterPro" id="IPR036890">
    <property type="entry name" value="HATPase_C_sf"/>
</dbReference>
<keyword evidence="5 14" id="KW-0808">Transferase</keyword>
<dbReference type="AlphaFoldDB" id="A0A5C6AN88"/>
<dbReference type="SMART" id="SM00387">
    <property type="entry name" value="HATPase_c"/>
    <property type="match status" value="1"/>
</dbReference>
<comment type="caution">
    <text evidence="14">The sequence shown here is derived from an EMBL/GenBank/DDBJ whole genome shotgun (WGS) entry which is preliminary data.</text>
</comment>
<dbReference type="InterPro" id="IPR003661">
    <property type="entry name" value="HisK_dim/P_dom"/>
</dbReference>
<evidence type="ECO:0000256" key="11">
    <source>
        <dbReference type="SAM" id="Phobius"/>
    </source>
</evidence>
<comment type="subcellular location">
    <subcellularLocation>
        <location evidence="2">Membrane</location>
    </subcellularLocation>
</comment>
<evidence type="ECO:0000313" key="14">
    <source>
        <dbReference type="EMBL" id="TWU00957.1"/>
    </source>
</evidence>
<gene>
    <name evidence="14" type="primary">zraS_6</name>
    <name evidence="14" type="ORF">Pla52n_43270</name>
</gene>
<dbReference type="SUPFAM" id="SSF55874">
    <property type="entry name" value="ATPase domain of HSP90 chaperone/DNA topoisomerase II/histidine kinase"/>
    <property type="match status" value="1"/>
</dbReference>
<dbReference type="InterPro" id="IPR004358">
    <property type="entry name" value="Sig_transdc_His_kin-like_C"/>
</dbReference>
<dbReference type="OrthoDB" id="226486at2"/>
<dbReference type="SMART" id="SM00388">
    <property type="entry name" value="HisKA"/>
    <property type="match status" value="1"/>
</dbReference>
<organism evidence="14 15">
    <name type="scientific">Stieleria varia</name>
    <dbReference type="NCBI Taxonomy" id="2528005"/>
    <lineage>
        <taxon>Bacteria</taxon>
        <taxon>Pseudomonadati</taxon>
        <taxon>Planctomycetota</taxon>
        <taxon>Planctomycetia</taxon>
        <taxon>Pirellulales</taxon>
        <taxon>Pirellulaceae</taxon>
        <taxon>Stieleria</taxon>
    </lineage>
</organism>
<feature type="domain" description="HAMP" evidence="13">
    <location>
        <begin position="173"/>
        <end position="225"/>
    </location>
</feature>
<name>A0A5C6AN88_9BACT</name>
<dbReference type="PANTHER" id="PTHR43065">
    <property type="entry name" value="SENSOR HISTIDINE KINASE"/>
    <property type="match status" value="1"/>
</dbReference>
<dbReference type="InterPro" id="IPR005467">
    <property type="entry name" value="His_kinase_dom"/>
</dbReference>
<dbReference type="EMBL" id="SJPN01000005">
    <property type="protein sequence ID" value="TWU00957.1"/>
    <property type="molecule type" value="Genomic_DNA"/>
</dbReference>
<evidence type="ECO:0000256" key="8">
    <source>
        <dbReference type="ARBA" id="ARBA00022840"/>
    </source>
</evidence>
<keyword evidence="8" id="KW-0067">ATP-binding</keyword>
<evidence type="ECO:0000256" key="1">
    <source>
        <dbReference type="ARBA" id="ARBA00000085"/>
    </source>
</evidence>
<keyword evidence="15" id="KW-1185">Reference proteome</keyword>
<dbReference type="GO" id="GO:0005524">
    <property type="term" value="F:ATP binding"/>
    <property type="evidence" value="ECO:0007669"/>
    <property type="project" value="UniProtKB-KW"/>
</dbReference>
<dbReference type="PANTHER" id="PTHR43065:SF10">
    <property type="entry name" value="PEROXIDE STRESS-ACTIVATED HISTIDINE KINASE MAK3"/>
    <property type="match status" value="1"/>
</dbReference>
<reference evidence="14 15" key="1">
    <citation type="submission" date="2019-02" db="EMBL/GenBank/DDBJ databases">
        <title>Deep-cultivation of Planctomycetes and their phenomic and genomic characterization uncovers novel biology.</title>
        <authorList>
            <person name="Wiegand S."/>
            <person name="Jogler M."/>
            <person name="Boedeker C."/>
            <person name="Pinto D."/>
            <person name="Vollmers J."/>
            <person name="Rivas-Marin E."/>
            <person name="Kohn T."/>
            <person name="Peeters S.H."/>
            <person name="Heuer A."/>
            <person name="Rast P."/>
            <person name="Oberbeckmann S."/>
            <person name="Bunk B."/>
            <person name="Jeske O."/>
            <person name="Meyerdierks A."/>
            <person name="Storesund J.E."/>
            <person name="Kallscheuer N."/>
            <person name="Luecker S."/>
            <person name="Lage O.M."/>
            <person name="Pohl T."/>
            <person name="Merkel B.J."/>
            <person name="Hornburger P."/>
            <person name="Mueller R.-W."/>
            <person name="Bruemmer F."/>
            <person name="Labrenz M."/>
            <person name="Spormann A.M."/>
            <person name="Op Den Camp H."/>
            <person name="Overmann J."/>
            <person name="Amann R."/>
            <person name="Jetten M.S.M."/>
            <person name="Mascher T."/>
            <person name="Medema M.H."/>
            <person name="Devos D.P."/>
            <person name="Kaster A.-K."/>
            <person name="Ovreas L."/>
            <person name="Rohde M."/>
            <person name="Galperin M.Y."/>
            <person name="Jogler C."/>
        </authorList>
    </citation>
    <scope>NUCLEOTIDE SEQUENCE [LARGE SCALE GENOMIC DNA]</scope>
    <source>
        <strain evidence="14 15">Pla52n</strain>
    </source>
</reference>
<evidence type="ECO:0000256" key="6">
    <source>
        <dbReference type="ARBA" id="ARBA00022741"/>
    </source>
</evidence>
<comment type="catalytic activity">
    <reaction evidence="1">
        <text>ATP + protein L-histidine = ADP + protein N-phospho-L-histidine.</text>
        <dbReference type="EC" id="2.7.13.3"/>
    </reaction>
</comment>
<evidence type="ECO:0000256" key="9">
    <source>
        <dbReference type="ARBA" id="ARBA00023012"/>
    </source>
</evidence>
<dbReference type="Pfam" id="PF00672">
    <property type="entry name" value="HAMP"/>
    <property type="match status" value="1"/>
</dbReference>
<feature type="transmembrane region" description="Helical" evidence="11">
    <location>
        <begin position="153"/>
        <end position="175"/>
    </location>
</feature>
<evidence type="ECO:0000256" key="2">
    <source>
        <dbReference type="ARBA" id="ARBA00004370"/>
    </source>
</evidence>
<dbReference type="GO" id="GO:0000155">
    <property type="term" value="F:phosphorelay sensor kinase activity"/>
    <property type="evidence" value="ECO:0007669"/>
    <property type="project" value="InterPro"/>
</dbReference>
<dbReference type="Proteomes" id="UP000320176">
    <property type="component" value="Unassembled WGS sequence"/>
</dbReference>
<protein>
    <recommendedName>
        <fullName evidence="3">histidine kinase</fullName>
        <ecNumber evidence="3">2.7.13.3</ecNumber>
    </recommendedName>
</protein>
<dbReference type="Gene3D" id="6.10.340.10">
    <property type="match status" value="1"/>
</dbReference>
<evidence type="ECO:0000256" key="5">
    <source>
        <dbReference type="ARBA" id="ARBA00022679"/>
    </source>
</evidence>
<dbReference type="RefSeq" id="WP_146521486.1">
    <property type="nucleotide sequence ID" value="NZ_CP151726.1"/>
</dbReference>
<dbReference type="Pfam" id="PF02518">
    <property type="entry name" value="HATPase_c"/>
    <property type="match status" value="1"/>
</dbReference>
<sequence length="479" mass="52171">MRLAAKLILLFLVGILLIVVVFSIITLQRERQIALEQHQRYAEDLAEIIQQSAMELDSQPAKVRHVRVRRVQLTTSDRSHLPRVPVERLTVTEHITTISMPDEQGTNRLYTYVPLFDSTGPAGEPSPSGSRIEISAPDSSGESHLQNALTTSLLTLVGVSGLSAIVIFVGGIRMVGRPLDRLIAKVGRVSRGDFAGPVELNSNDELGKLGSAVNQMCERLTQQREQLEIETAHRIDALEQLRHADRLRSVGRIAAGIAHEIGTPLNVVSGRAELIASGDLTPQGTRESALAIKTESDRISRTISSLLEFARQRRPHREETNLTQLLSTTIGLLRPLAEKSHAELRLDVPEQAVMAEIDQAQMQQVVTNLINNAVQSDDSGVEVVISLQDRGDKFQLTVTDNGRGMDQDTLSHLFEPFFTTKPVGEGNGLGLAISHGIVSEHGGEITVDSTPGSAPGHGSTFLVTVPKRQMTQGTIRDSA</sequence>
<keyword evidence="11" id="KW-0472">Membrane</keyword>
<keyword evidence="6" id="KW-0547">Nucleotide-binding</keyword>
<dbReference type="SMART" id="SM00304">
    <property type="entry name" value="HAMP"/>
    <property type="match status" value="1"/>
</dbReference>
<keyword evidence="4" id="KW-0597">Phosphoprotein</keyword>
<feature type="region of interest" description="Disordered" evidence="10">
    <location>
        <begin position="120"/>
        <end position="143"/>
    </location>
</feature>
<keyword evidence="11" id="KW-1133">Transmembrane helix</keyword>
<evidence type="ECO:0000259" key="13">
    <source>
        <dbReference type="PROSITE" id="PS50885"/>
    </source>
</evidence>
<dbReference type="PROSITE" id="PS50885">
    <property type="entry name" value="HAMP"/>
    <property type="match status" value="1"/>
</dbReference>
<evidence type="ECO:0000256" key="10">
    <source>
        <dbReference type="SAM" id="MobiDB-lite"/>
    </source>
</evidence>
<dbReference type="EC" id="2.7.13.3" evidence="3"/>
<dbReference type="InterPro" id="IPR036097">
    <property type="entry name" value="HisK_dim/P_sf"/>
</dbReference>